<dbReference type="PANTHER" id="PTHR42686">
    <property type="entry name" value="GH17980P-RELATED"/>
    <property type="match status" value="1"/>
</dbReference>
<dbReference type="PANTHER" id="PTHR42686:SF1">
    <property type="entry name" value="GH17980P-RELATED"/>
    <property type="match status" value="1"/>
</dbReference>
<dbReference type="EMBL" id="VDEP01000142">
    <property type="protein sequence ID" value="KAA1128404.1"/>
    <property type="molecule type" value="Genomic_DNA"/>
</dbReference>
<evidence type="ECO:0000256" key="1">
    <source>
        <dbReference type="SAM" id="MobiDB-lite"/>
    </source>
</evidence>
<dbReference type="GO" id="GO:0045290">
    <property type="term" value="F:D-arabinose 1-dehydrogenase [NAD(P)+] activity"/>
    <property type="evidence" value="ECO:0007669"/>
    <property type="project" value="TreeGrafter"/>
</dbReference>
<dbReference type="GO" id="GO:0070485">
    <property type="term" value="P:dehydro-D-arabinono-1,4-lactone biosynthetic process"/>
    <property type="evidence" value="ECO:0007669"/>
    <property type="project" value="TreeGrafter"/>
</dbReference>
<evidence type="ECO:0000313" key="4">
    <source>
        <dbReference type="Proteomes" id="UP000324748"/>
    </source>
</evidence>
<organism evidence="2 4">
    <name type="scientific">Puccinia graminis f. sp. tritici</name>
    <dbReference type="NCBI Taxonomy" id="56615"/>
    <lineage>
        <taxon>Eukaryota</taxon>
        <taxon>Fungi</taxon>
        <taxon>Dikarya</taxon>
        <taxon>Basidiomycota</taxon>
        <taxon>Pucciniomycotina</taxon>
        <taxon>Pucciniomycetes</taxon>
        <taxon>Pucciniales</taxon>
        <taxon>Pucciniaceae</taxon>
        <taxon>Puccinia</taxon>
    </lineage>
</organism>
<dbReference type="GO" id="GO:0005829">
    <property type="term" value="C:cytosol"/>
    <property type="evidence" value="ECO:0007669"/>
    <property type="project" value="TreeGrafter"/>
</dbReference>
<dbReference type="Proteomes" id="UP000324748">
    <property type="component" value="Unassembled WGS sequence"/>
</dbReference>
<evidence type="ECO:0000313" key="2">
    <source>
        <dbReference type="EMBL" id="KAA1066271.1"/>
    </source>
</evidence>
<gene>
    <name evidence="2" type="ORF">PGT21_027307</name>
    <name evidence="3" type="ORF">PGTUg99_021619</name>
</gene>
<dbReference type="AlphaFoldDB" id="A0A5B0LPG5"/>
<dbReference type="Proteomes" id="UP000325313">
    <property type="component" value="Unassembled WGS sequence"/>
</dbReference>
<feature type="region of interest" description="Disordered" evidence="1">
    <location>
        <begin position="312"/>
        <end position="355"/>
    </location>
</feature>
<accession>A0A5B0LPG5</accession>
<keyword evidence="4" id="KW-1185">Reference proteome</keyword>
<dbReference type="EMBL" id="VSWC01000196">
    <property type="protein sequence ID" value="KAA1066271.1"/>
    <property type="molecule type" value="Genomic_DNA"/>
</dbReference>
<reference evidence="4 5" key="1">
    <citation type="submission" date="2019-05" db="EMBL/GenBank/DDBJ databases">
        <title>Emergence of the Ug99 lineage of the wheat stem rust pathogen through somatic hybridization.</title>
        <authorList>
            <person name="Li F."/>
            <person name="Upadhyaya N.M."/>
            <person name="Sperschneider J."/>
            <person name="Matny O."/>
            <person name="Nguyen-Phuc H."/>
            <person name="Mago R."/>
            <person name="Raley C."/>
            <person name="Miller M.E."/>
            <person name="Silverstein K.A.T."/>
            <person name="Henningsen E."/>
            <person name="Hirsch C.D."/>
            <person name="Visser B."/>
            <person name="Pretorius Z.A."/>
            <person name="Steffenson B.J."/>
            <person name="Schwessinger B."/>
            <person name="Dodds P.N."/>
            <person name="Figueroa M."/>
        </authorList>
    </citation>
    <scope>NUCLEOTIDE SEQUENCE [LARGE SCALE GENOMIC DNA]</scope>
    <source>
        <strain evidence="2">21-0</strain>
        <strain evidence="3 5">Ug99</strain>
    </source>
</reference>
<proteinExistence type="predicted"/>
<dbReference type="OrthoDB" id="10356781at2759"/>
<comment type="caution">
    <text evidence="2">The sequence shown here is derived from an EMBL/GenBank/DDBJ whole genome shotgun (WGS) entry which is preliminary data.</text>
</comment>
<feature type="compositionally biased region" description="Low complexity" evidence="1">
    <location>
        <begin position="312"/>
        <end position="324"/>
    </location>
</feature>
<dbReference type="InterPro" id="IPR020471">
    <property type="entry name" value="AKR"/>
</dbReference>
<sequence>MFFPAQLLIHRSLINPVPHLNLKSTGSSQKIIRQSSLITIQRAYSAGHAADESFLAFNKRYTQFFEGVQDLFEVRVKNDYSSPQTTTPRTMISPTWPQQLFPLGTLLQMSHLIVTQLGCPLDLAMFYVCPTLQKSALSSYLPYFQAAGVVQIISASPLGNILLTTQGPPDWQPAPKALCQVIKEVSKSIQTTHHLSIEHISLLYRGLISARQPPRRTPICTPLADWRAGPHAKADWRAGLHANLLQGHRPVSYKVNKAHLAGQEGILLVDEVVQPRRQEGMPARLYNLSGQEGLYSLAGQEGILAGKAVQPCRPGGNPPGRRGCTTSPTFPPGGEVVQPRRPGGGNPGRRGCTTSSTTRLYNLVDRVLLVNEVVQPRRQEGIVSRPTRRNLSALRL</sequence>
<evidence type="ECO:0000313" key="3">
    <source>
        <dbReference type="EMBL" id="KAA1128404.1"/>
    </source>
</evidence>
<evidence type="ECO:0000313" key="5">
    <source>
        <dbReference type="Proteomes" id="UP000325313"/>
    </source>
</evidence>
<name>A0A5B0LPG5_PUCGR</name>
<protein>
    <submittedName>
        <fullName evidence="2">Uncharacterized protein</fullName>
    </submittedName>
</protein>